<organism evidence="5">
    <name type="scientific">Bicosoecida sp. CB-2014</name>
    <dbReference type="NCBI Taxonomy" id="1486930"/>
    <lineage>
        <taxon>Eukaryota</taxon>
        <taxon>Sar</taxon>
        <taxon>Stramenopiles</taxon>
        <taxon>Bigyra</taxon>
        <taxon>Opalozoa</taxon>
        <taxon>Bicosoecida</taxon>
    </lineage>
</organism>
<feature type="compositionally biased region" description="Basic and acidic residues" evidence="4">
    <location>
        <begin position="116"/>
        <end position="128"/>
    </location>
</feature>
<dbReference type="InterPro" id="IPR002347">
    <property type="entry name" value="SDR_fam"/>
</dbReference>
<gene>
    <name evidence="5" type="ORF">BSP0115_LOCUS3993</name>
</gene>
<reference evidence="5" key="1">
    <citation type="submission" date="2021-01" db="EMBL/GenBank/DDBJ databases">
        <authorList>
            <person name="Corre E."/>
            <person name="Pelletier E."/>
            <person name="Niang G."/>
            <person name="Scheremetjew M."/>
            <person name="Finn R."/>
            <person name="Kale V."/>
            <person name="Holt S."/>
            <person name="Cochrane G."/>
            <person name="Meng A."/>
            <person name="Brown T."/>
            <person name="Cohen L."/>
        </authorList>
    </citation>
    <scope>NUCLEOTIDE SEQUENCE</scope>
    <source>
        <strain evidence="5">Ms1</strain>
    </source>
</reference>
<dbReference type="GO" id="GO:0016491">
    <property type="term" value="F:oxidoreductase activity"/>
    <property type="evidence" value="ECO:0007669"/>
    <property type="project" value="UniProtKB-KW"/>
</dbReference>
<feature type="region of interest" description="Disordered" evidence="4">
    <location>
        <begin position="1"/>
        <end position="142"/>
    </location>
</feature>
<evidence type="ECO:0000256" key="1">
    <source>
        <dbReference type="ARBA" id="ARBA00006484"/>
    </source>
</evidence>
<feature type="compositionally biased region" description="Basic and acidic residues" evidence="4">
    <location>
        <begin position="18"/>
        <end position="37"/>
    </location>
</feature>
<feature type="compositionally biased region" description="Low complexity" evidence="4">
    <location>
        <begin position="512"/>
        <end position="528"/>
    </location>
</feature>
<dbReference type="EMBL" id="HBFS01005934">
    <property type="protein sequence ID" value="CAD8910788.1"/>
    <property type="molecule type" value="Transcribed_RNA"/>
</dbReference>
<dbReference type="PRINTS" id="PR00081">
    <property type="entry name" value="GDHRDH"/>
</dbReference>
<accession>A0A7S1C8G9</accession>
<feature type="region of interest" description="Disordered" evidence="4">
    <location>
        <begin position="454"/>
        <end position="555"/>
    </location>
</feature>
<feature type="compositionally biased region" description="Gly residues" evidence="4">
    <location>
        <begin position="99"/>
        <end position="112"/>
    </location>
</feature>
<dbReference type="InterPro" id="IPR036291">
    <property type="entry name" value="NAD(P)-bd_dom_sf"/>
</dbReference>
<dbReference type="PANTHER" id="PTHR43391:SF14">
    <property type="entry name" value="DEHYDROGENASE_REDUCTASE SDR FAMILY PROTEIN 7-LIKE"/>
    <property type="match status" value="1"/>
</dbReference>
<evidence type="ECO:0000313" key="5">
    <source>
        <dbReference type="EMBL" id="CAD8910788.1"/>
    </source>
</evidence>
<dbReference type="PANTHER" id="PTHR43391">
    <property type="entry name" value="RETINOL DEHYDROGENASE-RELATED"/>
    <property type="match status" value="1"/>
</dbReference>
<dbReference type="Pfam" id="PF00106">
    <property type="entry name" value="adh_short"/>
    <property type="match status" value="1"/>
</dbReference>
<comment type="similarity">
    <text evidence="1">Belongs to the short-chain dehydrogenases/reductases (SDR) family.</text>
</comment>
<sequence length="555" mass="55972">MADAGAARAGSPQTGQSEAEHVHVEVHEGGEGKEGGGKEAGPSDDGGDGAGVDAAVAPKEGASGASGDGSEGKDASGGASGATGAAAAAGGLEADGKASEGGGDGGAGGASGAGEEEAKADGFGRRGDDFDDDGGEPSPHEPEERVVIITGAGVGTGAALASRLARLGKRVLALDSSDELLADVARIASAWPVGELVPLAVDLASADGRAKVVDFVKDNALCVEALVLNHAVLGPLMRTNLVSPEDWATTMAINVEAPLFLTNALLPLMSRTGRIINVSSGLARRELPGAAAYCASKHALHAALACLKEELDSEPGRHPVIGSARPGPLDTAMQDVIDAVGAGAEMSKGFAALIEIKRATTHQNLRTAVATAAAEDRMAAALMQTPPRASPVSPANKSLEDPETSARFLSWVVLGCAPYLFARGELDPREEETANKWRDWEGRVDDALEAMEEELRSGGPAVLDPLRSPLRTSPAHFGANESKAENLDAVQEAADEDADDDDGGEAKEVDAAEATADAESESAKASPAPADPVKESEAAKLLPEDGAAAAAVADA</sequence>
<dbReference type="Gene3D" id="3.40.50.720">
    <property type="entry name" value="NAD(P)-binding Rossmann-like Domain"/>
    <property type="match status" value="1"/>
</dbReference>
<evidence type="ECO:0000256" key="4">
    <source>
        <dbReference type="SAM" id="MobiDB-lite"/>
    </source>
</evidence>
<proteinExistence type="inferred from homology"/>
<name>A0A7S1C8G9_9STRA</name>
<feature type="compositionally biased region" description="Acidic residues" evidence="4">
    <location>
        <begin position="493"/>
        <end position="503"/>
    </location>
</feature>
<evidence type="ECO:0000256" key="3">
    <source>
        <dbReference type="ARBA" id="ARBA00023002"/>
    </source>
</evidence>
<feature type="compositionally biased region" description="Low complexity" evidence="4">
    <location>
        <begin position="82"/>
        <end position="92"/>
    </location>
</feature>
<protein>
    <submittedName>
        <fullName evidence="5">Uncharacterized protein</fullName>
    </submittedName>
</protein>
<keyword evidence="3" id="KW-0560">Oxidoreductase</keyword>
<dbReference type="AlphaFoldDB" id="A0A7S1C8G9"/>
<evidence type="ECO:0000256" key="2">
    <source>
        <dbReference type="ARBA" id="ARBA00022857"/>
    </source>
</evidence>
<keyword evidence="2" id="KW-0521">NADP</keyword>
<dbReference type="SUPFAM" id="SSF51735">
    <property type="entry name" value="NAD(P)-binding Rossmann-fold domains"/>
    <property type="match status" value="1"/>
</dbReference>
<feature type="compositionally biased region" description="Low complexity" evidence="4">
    <location>
        <begin position="539"/>
        <end position="555"/>
    </location>
</feature>
<feature type="compositionally biased region" description="Low complexity" evidence="4">
    <location>
        <begin position="51"/>
        <end position="63"/>
    </location>
</feature>